<dbReference type="Proteomes" id="UP000474054">
    <property type="component" value="Unassembled WGS sequence"/>
</dbReference>
<dbReference type="RefSeq" id="WP_152940145.1">
    <property type="nucleotide sequence ID" value="NZ_CP045482.1"/>
</dbReference>
<dbReference type="Gene3D" id="3.30.1440.10">
    <property type="match status" value="1"/>
</dbReference>
<evidence type="ECO:0000313" key="4">
    <source>
        <dbReference type="Proteomes" id="UP000474054"/>
    </source>
</evidence>
<dbReference type="PANTHER" id="PTHR38816:SF1">
    <property type="entry name" value="EXOSOME SUBUNIT"/>
    <property type="match status" value="1"/>
</dbReference>
<dbReference type="Pfam" id="PF01877">
    <property type="entry name" value="RNA_binding"/>
    <property type="match status" value="1"/>
</dbReference>
<evidence type="ECO:0000313" key="1">
    <source>
        <dbReference type="EMBL" id="MQL54820.1"/>
    </source>
</evidence>
<dbReference type="GeneID" id="42780467"/>
<name>A0A650CXL1_ACIAM</name>
<proteinExistence type="predicted"/>
<reference evidence="1 4" key="1">
    <citation type="submission" date="2019-10" db="EMBL/GenBank/DDBJ databases">
        <title>Comparative genomics of sulfur disproportionating microorganisms.</title>
        <authorList>
            <person name="Ward L.M."/>
            <person name="Bertran E."/>
            <person name="Johnston D."/>
        </authorList>
    </citation>
    <scope>NUCLEOTIDE SEQUENCE [LARGE SCALE GENOMIC DNA]</scope>
    <source>
        <strain evidence="1 4">DSM 3772</strain>
    </source>
</reference>
<dbReference type="EMBL" id="CP045482">
    <property type="protein sequence ID" value="QGR22609.1"/>
    <property type="molecule type" value="Genomic_DNA"/>
</dbReference>
<dbReference type="InterPro" id="IPR022803">
    <property type="entry name" value="Ribosomal_uL5_dom_sf"/>
</dbReference>
<organism evidence="2 3">
    <name type="scientific">Acidianus ambivalens</name>
    <name type="common">Desulfurolobus ambivalens</name>
    <dbReference type="NCBI Taxonomy" id="2283"/>
    <lineage>
        <taxon>Archaea</taxon>
        <taxon>Thermoproteota</taxon>
        <taxon>Thermoprotei</taxon>
        <taxon>Sulfolobales</taxon>
        <taxon>Sulfolobaceae</taxon>
        <taxon>Acidianus</taxon>
    </lineage>
</organism>
<dbReference type="InterPro" id="IPR002739">
    <property type="entry name" value="PAB1135-like"/>
</dbReference>
<dbReference type="Proteomes" id="UP000426328">
    <property type="component" value="Chromosome"/>
</dbReference>
<dbReference type="PANTHER" id="PTHR38816">
    <property type="entry name" value="EXOSOME SUBUNIT, DUF54 FAMILY-RELATED"/>
    <property type="match status" value="1"/>
</dbReference>
<accession>A0A650CXL1</accession>
<reference evidence="2 3" key="2">
    <citation type="submission" date="2019-10" db="EMBL/GenBank/DDBJ databases">
        <title>Genome Sequences from Six Type Strain Members of the Archaeal Family Sulfolobaceae: Acidianus ambivalens, Acidianus infernus, Metallosphaera prunae, Stygiolobus azoricus, Sulfolobus metallicus, and Sulfurisphaera ohwakuensis.</title>
        <authorList>
            <person name="Counts J.A."/>
            <person name="Kelly R.M."/>
        </authorList>
    </citation>
    <scope>NUCLEOTIDE SEQUENCE [LARGE SCALE GENOMIC DNA]</scope>
    <source>
        <strain evidence="2 3">LEI 10</strain>
    </source>
</reference>
<dbReference type="KEGG" id="aamb:D1866_12000"/>
<gene>
    <name evidence="2" type="ORF">D1866_12000</name>
    <name evidence="1" type="ORF">GFB69_03440</name>
</gene>
<dbReference type="SUPFAM" id="SSF55282">
    <property type="entry name" value="RL5-like"/>
    <property type="match status" value="1"/>
</dbReference>
<protein>
    <recommendedName>
        <fullName evidence="5">Exosome protein</fullName>
    </recommendedName>
</protein>
<keyword evidence="3" id="KW-1185">Reference proteome</keyword>
<dbReference type="AlphaFoldDB" id="A0A650CXL1"/>
<sequence>MKVTSVSFQIFSHETENVEKIKNALNSFLQDFLKYANISENSTEGHYGDKITLIKYDFQGKISEKIVDYLFSKLDKADLLYLVSTIDSRLEKSKIHIRIDKQKFIAEGKLYLRDGDDIIKIIISSVGGPKRVKEELNKIANRAMHTQFQD</sequence>
<evidence type="ECO:0000313" key="3">
    <source>
        <dbReference type="Proteomes" id="UP000426328"/>
    </source>
</evidence>
<dbReference type="EMBL" id="WHYS01000001">
    <property type="protein sequence ID" value="MQL54820.1"/>
    <property type="molecule type" value="Genomic_DNA"/>
</dbReference>
<evidence type="ECO:0008006" key="5">
    <source>
        <dbReference type="Google" id="ProtNLM"/>
    </source>
</evidence>
<evidence type="ECO:0000313" key="2">
    <source>
        <dbReference type="EMBL" id="QGR22609.1"/>
    </source>
</evidence>